<evidence type="ECO:0000259" key="5">
    <source>
        <dbReference type="Pfam" id="PF00550"/>
    </source>
</evidence>
<proteinExistence type="predicted"/>
<dbReference type="InterPro" id="IPR045851">
    <property type="entry name" value="AMP-bd_C_sf"/>
</dbReference>
<dbReference type="InterPro" id="IPR029058">
    <property type="entry name" value="AB_hydrolase_fold"/>
</dbReference>
<dbReference type="GO" id="GO:0003824">
    <property type="term" value="F:catalytic activity"/>
    <property type="evidence" value="ECO:0007669"/>
    <property type="project" value="InterPro"/>
</dbReference>
<feature type="domain" description="Thioesterase" evidence="7">
    <location>
        <begin position="1368"/>
        <end position="1559"/>
    </location>
</feature>
<keyword evidence="1" id="KW-0596">Phosphopantetheine</keyword>
<dbReference type="InterPro" id="IPR001031">
    <property type="entry name" value="Thioesterase"/>
</dbReference>
<evidence type="ECO:0000313" key="8">
    <source>
        <dbReference type="EMBL" id="CAK7940232.1"/>
    </source>
</evidence>
<dbReference type="InterPro" id="IPR010071">
    <property type="entry name" value="AA_adenyl_dom"/>
</dbReference>
<dbReference type="CDD" id="cd05930">
    <property type="entry name" value="A_NRPS"/>
    <property type="match status" value="1"/>
</dbReference>
<dbReference type="Pfam" id="PF00975">
    <property type="entry name" value="Thioesterase"/>
    <property type="match status" value="1"/>
</dbReference>
<dbReference type="Gene3D" id="3.30.559.30">
    <property type="entry name" value="Nonribosomal peptide synthetase, condensation domain"/>
    <property type="match status" value="1"/>
</dbReference>
<feature type="domain" description="Condensation" evidence="6">
    <location>
        <begin position="140"/>
        <end position="643"/>
    </location>
</feature>
<dbReference type="GO" id="GO:0043041">
    <property type="term" value="P:amino acid activation for nonribosomal peptide biosynthetic process"/>
    <property type="evidence" value="ECO:0007669"/>
    <property type="project" value="TreeGrafter"/>
</dbReference>
<feature type="domain" description="Carrier" evidence="5">
    <location>
        <begin position="1262"/>
        <end position="1335"/>
    </location>
</feature>
<dbReference type="InterPro" id="IPR000873">
    <property type="entry name" value="AMP-dep_synth/lig_dom"/>
</dbReference>
<dbReference type="SUPFAM" id="SSF52777">
    <property type="entry name" value="CoA-dependent acyltransferases"/>
    <property type="match status" value="2"/>
</dbReference>
<dbReference type="InterPro" id="IPR009081">
    <property type="entry name" value="PP-bd_ACP"/>
</dbReference>
<dbReference type="PROSITE" id="PS00455">
    <property type="entry name" value="AMP_BINDING"/>
    <property type="match status" value="1"/>
</dbReference>
<evidence type="ECO:0000259" key="6">
    <source>
        <dbReference type="Pfam" id="PF00668"/>
    </source>
</evidence>
<accession>A0AAV1V3H9</accession>
<evidence type="ECO:0000256" key="3">
    <source>
        <dbReference type="SAM" id="MobiDB-lite"/>
    </source>
</evidence>
<dbReference type="Gene3D" id="3.30.300.30">
    <property type="match status" value="1"/>
</dbReference>
<feature type="region of interest" description="Disordered" evidence="3">
    <location>
        <begin position="1"/>
        <end position="31"/>
    </location>
</feature>
<dbReference type="InterPro" id="IPR006162">
    <property type="entry name" value="Ppantetheine_attach_site"/>
</dbReference>
<evidence type="ECO:0000259" key="7">
    <source>
        <dbReference type="Pfam" id="PF00975"/>
    </source>
</evidence>
<dbReference type="Proteomes" id="UP001162060">
    <property type="component" value="Unassembled WGS sequence"/>
</dbReference>
<dbReference type="EMBL" id="CAKLBY020000256">
    <property type="protein sequence ID" value="CAK7940232.1"/>
    <property type="molecule type" value="Genomic_DNA"/>
</dbReference>
<dbReference type="NCBIfam" id="TIGR01733">
    <property type="entry name" value="AA-adenyl-dom"/>
    <property type="match status" value="1"/>
</dbReference>
<dbReference type="InterPro" id="IPR023213">
    <property type="entry name" value="CAT-like_dom_sf"/>
</dbReference>
<comment type="caution">
    <text evidence="8">The sequence shown here is derived from an EMBL/GenBank/DDBJ whole genome shotgun (WGS) entry which is preliminary data.</text>
</comment>
<protein>
    <recommendedName>
        <fullName evidence="10">Carrier domain-containing protein</fullName>
    </recommendedName>
</protein>
<dbReference type="PROSITE" id="PS00012">
    <property type="entry name" value="PHOSPHOPANTETHEINE"/>
    <property type="match status" value="1"/>
</dbReference>
<evidence type="ECO:0000256" key="2">
    <source>
        <dbReference type="ARBA" id="ARBA00022553"/>
    </source>
</evidence>
<dbReference type="GO" id="GO:0031177">
    <property type="term" value="F:phosphopantetheine binding"/>
    <property type="evidence" value="ECO:0007669"/>
    <property type="project" value="TreeGrafter"/>
</dbReference>
<dbReference type="PANTHER" id="PTHR45527">
    <property type="entry name" value="NONRIBOSOMAL PEPTIDE SYNTHETASE"/>
    <property type="match status" value="1"/>
</dbReference>
<dbReference type="InterPro" id="IPR020845">
    <property type="entry name" value="AMP-binding_CS"/>
</dbReference>
<dbReference type="Gene3D" id="3.40.50.1820">
    <property type="entry name" value="alpha/beta hydrolase"/>
    <property type="match status" value="1"/>
</dbReference>
<feature type="compositionally biased region" description="Polar residues" evidence="3">
    <location>
        <begin position="1"/>
        <end position="20"/>
    </location>
</feature>
<dbReference type="Pfam" id="PF00668">
    <property type="entry name" value="Condensation"/>
    <property type="match status" value="1"/>
</dbReference>
<dbReference type="Gene3D" id="3.30.559.10">
    <property type="entry name" value="Chloramphenicol acetyltransferase-like domain"/>
    <property type="match status" value="1"/>
</dbReference>
<dbReference type="SUPFAM" id="SSF56801">
    <property type="entry name" value="Acetyl-CoA synthetase-like"/>
    <property type="match status" value="1"/>
</dbReference>
<dbReference type="PANTHER" id="PTHR45527:SF1">
    <property type="entry name" value="FATTY ACID SYNTHASE"/>
    <property type="match status" value="1"/>
</dbReference>
<dbReference type="SUPFAM" id="SSF53474">
    <property type="entry name" value="alpha/beta-Hydrolases"/>
    <property type="match status" value="1"/>
</dbReference>
<name>A0AAV1V3H9_9STRA</name>
<dbReference type="InterPro" id="IPR036736">
    <property type="entry name" value="ACP-like_sf"/>
</dbReference>
<sequence>MRVSSVTPSHTNNSVNVGTCTNKNDDNDWTKNDDDDAVNAVAALTRALDTQQVDVAVHYLELLLLRKRTREQAASEGHGHGRAPSRLRRLETLEKALKQMRCNSHVYTDRGHETGEGGGGGLLLRRGGVRQTFATVPCELSYLQLQLFAVQKLQPCSTAYNVVRALRFSDVPLDLDSLRRTCSALMTKHDVLRTCFDVDTNAGGQASQVVYPISYFQGQFDVLKIVQCDLLADDGSRATDDDMELAAFVAETVDEPFELAHQAPIRVFAFTCADRQLTSPWILAVVLHHIVTDAASSQLFWRDFHYFYAQFSHCKDGEITTPSFVQQTEENAVNATCLTYLDFAEWQRARLRSGVIAPLLQYWMQQLTDGGVPALLELPFDAIQSDELDRRTIDKVDALDATTAKGDIVVFQSSPSLQKAFSELCHAQGASMFMGLLAVFYLLIERLSGQQDFVIGAPFSGRDSTELQDVMGYFVNTVPLRLGPGCRDSEGFKSFLASVRKIVLEAYTHSEVPFYKILEHLRACSRGDDERRWQHPLFQTMFSWEQVDTCPDPVGCVEMVLPHQTAKFDLMLSMRYGHLEEGSPDRVLEGVMEYSTAKFTRDTVQRFTSYYLRLLEQVTISPNIPVRSPSISMLSDLERKQLVLKWGMPEPSTTNGVSKMPAFEFLDECLFDQVQKTPLNTALHFEGTQWTYQDLWDYSGCIAKALCALDIPGNLTTDLHIGLLLDRGLEYVAAMVGILRLKATFVPLDLECPRKRLSVITRDSGLQVIITQRKHDEIATYVSATARDPENDNDFLPCILRYEDLDLVVSNPNGISTVHKRASDDKRLQTRSARDAQAATAYILYTSGSTGSPKGVMVPYAALMTTLWWTVRTYAVTASDVFLQSTSTCLDGSLSQLFSPLLVGGSARITRPKGLHELHYMRHVLLDAPHVTFCVFVPSYFALLLDYLNGQGDSFPTSVKHVVLAGEAFPIELAHRFYRMHEKSATCLVNEYGPTEASITSTAFQLPRSLALQGSSSVLHGLQSIPIGKPIDDHPVIVLDLQKRLAPVNVPGELYVGGAGLARGYRHRPDLTENAFILHQDLGEVLPLEMECGRRWYKTGDLVKWLPSGDLVFLGRADAQVKHHGMRIEPQEVRNVLLRHEGVKAVEVLVLSQARPSGSKQQQTSSVLVAFVMAVENISDSINEKRFSDKLRSYLHEHLPMHMVPKLIQVVRCWPRTPSGKVDLRKLANWANVHSSSTEATMQDADGGSGSTITVQLAIDILRQVWMQALGINSIYDTEEIDTDRHEKRLMSTSFFELGGDSLAAIRAIALARARGLPLAFEQFFRSSSLPEMARNAATSMTNLRELTSQTLVPLNWPSTKARSSLPTLFLFHDAVGTVWQLLELARQLPFAVVGIQASTPFSDDGTNSILETQPSSVEELAELYWNQIRERQSEGPYALGGFSFGCRLAYEVARLVIRHGHKILPLILLDGLPFVMPSIQLEANKVQDLTTRLRIDEYANEAFSDPFLRPLRVNFRKFCSLDQNYQPYTVAEVELASSKPAPPIWLHADLYMTQHSTADVAQYRQLGVSITIVSAIPDCTHLTMLRHPSVKVVARQIQQRASAAAHVDC</sequence>
<evidence type="ECO:0000313" key="9">
    <source>
        <dbReference type="Proteomes" id="UP001162060"/>
    </source>
</evidence>
<dbReference type="GO" id="GO:0005737">
    <property type="term" value="C:cytoplasm"/>
    <property type="evidence" value="ECO:0007669"/>
    <property type="project" value="TreeGrafter"/>
</dbReference>
<dbReference type="Pfam" id="PF00501">
    <property type="entry name" value="AMP-binding"/>
    <property type="match status" value="1"/>
</dbReference>
<dbReference type="Gene3D" id="3.40.50.12780">
    <property type="entry name" value="N-terminal domain of ligase-like"/>
    <property type="match status" value="1"/>
</dbReference>
<dbReference type="InterPro" id="IPR042099">
    <property type="entry name" value="ANL_N_sf"/>
</dbReference>
<keyword evidence="2" id="KW-0597">Phosphoprotein</keyword>
<feature type="domain" description="AMP-dependent synthetase/ligase" evidence="4">
    <location>
        <begin position="671"/>
        <end position="1065"/>
    </location>
</feature>
<evidence type="ECO:0000259" key="4">
    <source>
        <dbReference type="Pfam" id="PF00501"/>
    </source>
</evidence>
<evidence type="ECO:0008006" key="10">
    <source>
        <dbReference type="Google" id="ProtNLM"/>
    </source>
</evidence>
<dbReference type="GO" id="GO:0044550">
    <property type="term" value="P:secondary metabolite biosynthetic process"/>
    <property type="evidence" value="ECO:0007669"/>
    <property type="project" value="TreeGrafter"/>
</dbReference>
<dbReference type="Gene3D" id="1.10.1200.10">
    <property type="entry name" value="ACP-like"/>
    <property type="match status" value="1"/>
</dbReference>
<dbReference type="Pfam" id="PF00550">
    <property type="entry name" value="PP-binding"/>
    <property type="match status" value="1"/>
</dbReference>
<dbReference type="SUPFAM" id="SSF47336">
    <property type="entry name" value="ACP-like"/>
    <property type="match status" value="1"/>
</dbReference>
<dbReference type="InterPro" id="IPR001242">
    <property type="entry name" value="Condensation_dom"/>
</dbReference>
<reference evidence="8" key="1">
    <citation type="submission" date="2024-01" db="EMBL/GenBank/DDBJ databases">
        <authorList>
            <person name="Webb A."/>
        </authorList>
    </citation>
    <scope>NUCLEOTIDE SEQUENCE</scope>
    <source>
        <strain evidence="8">Pm1</strain>
    </source>
</reference>
<evidence type="ECO:0000256" key="1">
    <source>
        <dbReference type="ARBA" id="ARBA00022450"/>
    </source>
</evidence>
<organism evidence="8 9">
    <name type="scientific">Peronospora matthiolae</name>
    <dbReference type="NCBI Taxonomy" id="2874970"/>
    <lineage>
        <taxon>Eukaryota</taxon>
        <taxon>Sar</taxon>
        <taxon>Stramenopiles</taxon>
        <taxon>Oomycota</taxon>
        <taxon>Peronosporomycetes</taxon>
        <taxon>Peronosporales</taxon>
        <taxon>Peronosporaceae</taxon>
        <taxon>Peronospora</taxon>
    </lineage>
</organism>
<gene>
    <name evidence="8" type="ORF">PM001_LOCUS25382</name>
</gene>
<dbReference type="CDD" id="cd19531">
    <property type="entry name" value="LCL_NRPS-like"/>
    <property type="match status" value="1"/>
</dbReference>